<dbReference type="GO" id="GO:0005783">
    <property type="term" value="C:endoplasmic reticulum"/>
    <property type="evidence" value="ECO:0007669"/>
    <property type="project" value="TreeGrafter"/>
</dbReference>
<evidence type="ECO:0000256" key="1">
    <source>
        <dbReference type="ARBA" id="ARBA00005432"/>
    </source>
</evidence>
<dbReference type="PANTHER" id="PTHR10291:SF43">
    <property type="entry name" value="DEHYDRODOLICHYL DIPHOSPHATE SYNTHASE COMPLEX SUBUNIT DHDDS"/>
    <property type="match status" value="1"/>
</dbReference>
<dbReference type="NCBIfam" id="TIGR00055">
    <property type="entry name" value="uppS"/>
    <property type="match status" value="1"/>
</dbReference>
<evidence type="ECO:0000313" key="5">
    <source>
        <dbReference type="EMBL" id="KAJ5109116.1"/>
    </source>
</evidence>
<dbReference type="GO" id="GO:1904423">
    <property type="term" value="C:dehydrodolichyl diphosphate synthase complex"/>
    <property type="evidence" value="ECO:0007669"/>
    <property type="project" value="TreeGrafter"/>
</dbReference>
<dbReference type="GO" id="GO:0016094">
    <property type="term" value="P:polyprenol biosynthetic process"/>
    <property type="evidence" value="ECO:0007669"/>
    <property type="project" value="TreeGrafter"/>
</dbReference>
<reference evidence="5" key="1">
    <citation type="submission" date="2022-11" db="EMBL/GenBank/DDBJ databases">
        <authorList>
            <person name="Petersen C."/>
        </authorList>
    </citation>
    <scope>NUCLEOTIDE SEQUENCE</scope>
    <source>
        <strain evidence="5">IBT 30069</strain>
    </source>
</reference>
<name>A0A9W9FZ67_9EURO</name>
<evidence type="ECO:0000256" key="3">
    <source>
        <dbReference type="ARBA" id="ARBA00022842"/>
    </source>
</evidence>
<proteinExistence type="inferred from homology"/>
<evidence type="ECO:0000256" key="4">
    <source>
        <dbReference type="RuleBase" id="RU363018"/>
    </source>
</evidence>
<dbReference type="EMBL" id="JAPQKH010000003">
    <property type="protein sequence ID" value="KAJ5109116.1"/>
    <property type="molecule type" value="Genomic_DNA"/>
</dbReference>
<dbReference type="InterPro" id="IPR036424">
    <property type="entry name" value="UPP_synth-like_sf"/>
</dbReference>
<dbReference type="OrthoDB" id="4173905at2759"/>
<comment type="similarity">
    <text evidence="1 4">Belongs to the UPP synthase family.</text>
</comment>
<dbReference type="SUPFAM" id="SSF64005">
    <property type="entry name" value="Undecaprenyl diphosphate synthase"/>
    <property type="match status" value="1"/>
</dbReference>
<dbReference type="CDD" id="cd00475">
    <property type="entry name" value="Cis_IPPS"/>
    <property type="match status" value="1"/>
</dbReference>
<protein>
    <recommendedName>
        <fullName evidence="4">Alkyl transferase</fullName>
        <ecNumber evidence="4">2.5.1.-</ecNumber>
    </recommendedName>
</protein>
<dbReference type="InterPro" id="IPR001441">
    <property type="entry name" value="UPP_synth-like"/>
</dbReference>
<keyword evidence="2 4" id="KW-0808">Transferase</keyword>
<dbReference type="GO" id="GO:0045547">
    <property type="term" value="F:ditrans,polycis-polyprenyl diphosphate synthase [(2E,6E)-farnesyl diphosphate specific] activity"/>
    <property type="evidence" value="ECO:0007669"/>
    <property type="project" value="TreeGrafter"/>
</dbReference>
<evidence type="ECO:0000313" key="6">
    <source>
        <dbReference type="Proteomes" id="UP001149165"/>
    </source>
</evidence>
<organism evidence="5 6">
    <name type="scientific">Penicillium angulare</name>
    <dbReference type="NCBI Taxonomy" id="116970"/>
    <lineage>
        <taxon>Eukaryota</taxon>
        <taxon>Fungi</taxon>
        <taxon>Dikarya</taxon>
        <taxon>Ascomycota</taxon>
        <taxon>Pezizomycotina</taxon>
        <taxon>Eurotiomycetes</taxon>
        <taxon>Eurotiomycetidae</taxon>
        <taxon>Eurotiales</taxon>
        <taxon>Aspergillaceae</taxon>
        <taxon>Penicillium</taxon>
    </lineage>
</organism>
<dbReference type="GO" id="GO:0016020">
    <property type="term" value="C:membrane"/>
    <property type="evidence" value="ECO:0007669"/>
    <property type="project" value="TreeGrafter"/>
</dbReference>
<evidence type="ECO:0000256" key="2">
    <source>
        <dbReference type="ARBA" id="ARBA00022679"/>
    </source>
</evidence>
<dbReference type="PANTHER" id="PTHR10291">
    <property type="entry name" value="DEHYDRODOLICHYL DIPHOSPHATE SYNTHASE FAMILY MEMBER"/>
    <property type="match status" value="1"/>
</dbReference>
<gene>
    <name evidence="5" type="ORF">N7456_005791</name>
</gene>
<dbReference type="GO" id="GO:0005811">
    <property type="term" value="C:lipid droplet"/>
    <property type="evidence" value="ECO:0007669"/>
    <property type="project" value="TreeGrafter"/>
</dbReference>
<dbReference type="HAMAP" id="MF_01139">
    <property type="entry name" value="ISPT"/>
    <property type="match status" value="1"/>
</dbReference>
<dbReference type="AlphaFoldDB" id="A0A9W9FZ67"/>
<dbReference type="EC" id="2.5.1.-" evidence="4"/>
<comment type="caution">
    <text evidence="5">The sequence shown here is derived from an EMBL/GenBank/DDBJ whole genome shotgun (WGS) entry which is preliminary data.</text>
</comment>
<dbReference type="Gene3D" id="3.40.1180.10">
    <property type="entry name" value="Decaprenyl diphosphate synthase-like"/>
    <property type="match status" value="1"/>
</dbReference>
<sequence>MASHVETVLSSLSPQVALINTLRQGSIPNHIGFIMDGNRRWANSRGFPVAKGHYLGSKALLKTVESCLMLGVKSITMYAFSIENFNRSNDQVHQLMALFKFMLIDYSRPGKIADQYNMSIRVVGRLDLLDDDFRKKIDYAIKRTGGNTNGVLNLCVAYTSRDEVSRAMKETVHQCCEQGLPVESITDKSIAAHMDVTDDIPVDIVVRTSRVQRLSDFLLWQSHRDTDIQIVDVLWPDFDLWQLFLVILRWQRKQDGFEPARASGISVPFKLFSCILMTILLGLCIF</sequence>
<keyword evidence="3" id="KW-0460">Magnesium</keyword>
<accession>A0A9W9FZ67</accession>
<dbReference type="Proteomes" id="UP001149165">
    <property type="component" value="Unassembled WGS sequence"/>
</dbReference>
<keyword evidence="6" id="KW-1185">Reference proteome</keyword>
<dbReference type="Pfam" id="PF01255">
    <property type="entry name" value="Prenyltransf"/>
    <property type="match status" value="1"/>
</dbReference>
<dbReference type="FunFam" id="3.40.1180.10:FF:000005">
    <property type="entry name" value="Alkyl transferase"/>
    <property type="match status" value="1"/>
</dbReference>
<reference evidence="5" key="2">
    <citation type="journal article" date="2023" name="IMA Fungus">
        <title>Comparative genomic study of the Penicillium genus elucidates a diverse pangenome and 15 lateral gene transfer events.</title>
        <authorList>
            <person name="Petersen C."/>
            <person name="Sorensen T."/>
            <person name="Nielsen M.R."/>
            <person name="Sondergaard T.E."/>
            <person name="Sorensen J.L."/>
            <person name="Fitzpatrick D.A."/>
            <person name="Frisvad J.C."/>
            <person name="Nielsen K.L."/>
        </authorList>
    </citation>
    <scope>NUCLEOTIDE SEQUENCE</scope>
    <source>
        <strain evidence="5">IBT 30069</strain>
    </source>
</reference>